<evidence type="ECO:0000256" key="10">
    <source>
        <dbReference type="PROSITE-ProRule" id="PRU00176"/>
    </source>
</evidence>
<dbReference type="AlphaFoldDB" id="A0A2K5C2E4"/>
<dbReference type="InterPro" id="IPR034769">
    <property type="entry name" value="CPSF6_RRM"/>
</dbReference>
<dbReference type="InterPro" id="IPR057951">
    <property type="entry name" value="CPSF6/7_RSLD_N"/>
</dbReference>
<dbReference type="InterPro" id="IPR000504">
    <property type="entry name" value="RRM_dom"/>
</dbReference>
<dbReference type="Ensembl" id="ENSANAT00000020442.1">
    <property type="protein sequence ID" value="ENSANAP00000002866.1"/>
    <property type="gene ID" value="ENSANAG00000019240.1"/>
</dbReference>
<feature type="region of interest" description="Disordered" evidence="11">
    <location>
        <begin position="366"/>
        <end position="437"/>
    </location>
</feature>
<feature type="domain" description="RRM" evidence="12">
    <location>
        <begin position="80"/>
        <end position="160"/>
    </location>
</feature>
<dbReference type="Proteomes" id="UP000233020">
    <property type="component" value="Unplaced"/>
</dbReference>
<dbReference type="InterPro" id="IPR035979">
    <property type="entry name" value="RBD_domain_sf"/>
</dbReference>
<evidence type="ECO:0000256" key="3">
    <source>
        <dbReference type="ARBA" id="ARBA00004642"/>
    </source>
</evidence>
<feature type="compositionally biased region" description="Basic and acidic residues" evidence="11">
    <location>
        <begin position="401"/>
        <end position="437"/>
    </location>
</feature>
<dbReference type="PRINTS" id="PR01217">
    <property type="entry name" value="PRICHEXTENSN"/>
</dbReference>
<dbReference type="PROSITE" id="PS50102">
    <property type="entry name" value="RRM"/>
    <property type="match status" value="1"/>
</dbReference>
<evidence type="ECO:0000313" key="14">
    <source>
        <dbReference type="Proteomes" id="UP000233020"/>
    </source>
</evidence>
<dbReference type="Pfam" id="PF00076">
    <property type="entry name" value="RRM_1"/>
    <property type="match status" value="1"/>
</dbReference>
<keyword evidence="8" id="KW-0539">Nucleus</keyword>
<evidence type="ECO:0000256" key="6">
    <source>
        <dbReference type="ARBA" id="ARBA00022490"/>
    </source>
</evidence>
<name>A0A2K5C2E4_AOTNA</name>
<dbReference type="PANTHER" id="PTHR23204">
    <property type="entry name" value="CLEAVAGE AND POLYADENYLATION SPECIFIC FACTOR"/>
    <property type="match status" value="1"/>
</dbReference>
<evidence type="ECO:0000256" key="7">
    <source>
        <dbReference type="ARBA" id="ARBA00022664"/>
    </source>
</evidence>
<evidence type="ECO:0000256" key="8">
    <source>
        <dbReference type="ARBA" id="ARBA00023242"/>
    </source>
</evidence>
<dbReference type="GO" id="GO:0003723">
    <property type="term" value="F:RNA binding"/>
    <property type="evidence" value="ECO:0007669"/>
    <property type="project" value="UniProtKB-UniRule"/>
</dbReference>
<comment type="function">
    <text evidence="9">Component of the cleavage factor Im (CFIm) complex that functions as an activator of the pre-mRNA 3'-end cleavage and polyadenylation processing required for the maturation of pre-mRNA into functional mRNAs. CFIm contributes to the recruitment of multiprotein complexes on specific sequences on the pre-mRNA 3'-end, so called cleavage and polyadenylation signals (pA signals). Most pre-mRNAs contain multiple pA signals, resulting in alternative cleavage and polyadenylation (APA) producing mRNAs with variable 3'-end formation. The CFIm complex acts as a key regulator of cleavage and polyadenylation site choice during APA through its binding to 5'-UGUA-3' elements localized in the 3'-untranslated region (UTR) for a huge number of pre-mRNAs. CPSF6 enhances NUDT21/CPSF5 binding to 5'-UGUA-3' elements localized upstream of pA signals and promotes RNA looping, and hence activates directly the mRNA 3'-processing machinery. Plays a role in mRNA export.</text>
</comment>
<feature type="compositionally biased region" description="Basic residues" evidence="11">
    <location>
        <begin position="390"/>
        <end position="400"/>
    </location>
</feature>
<organism evidence="13 14">
    <name type="scientific">Aotus nancymaae</name>
    <name type="common">Ma's night monkey</name>
    <dbReference type="NCBI Taxonomy" id="37293"/>
    <lineage>
        <taxon>Eukaryota</taxon>
        <taxon>Metazoa</taxon>
        <taxon>Chordata</taxon>
        <taxon>Craniata</taxon>
        <taxon>Vertebrata</taxon>
        <taxon>Euteleostomi</taxon>
        <taxon>Mammalia</taxon>
        <taxon>Eutheria</taxon>
        <taxon>Euarchontoglires</taxon>
        <taxon>Primates</taxon>
        <taxon>Haplorrhini</taxon>
        <taxon>Platyrrhini</taxon>
        <taxon>Aotidae</taxon>
        <taxon>Aotus</taxon>
    </lineage>
</organism>
<dbReference type="Gene3D" id="3.30.70.330">
    <property type="match status" value="1"/>
</dbReference>
<feature type="compositionally biased region" description="Pro residues" evidence="11">
    <location>
        <begin position="205"/>
        <end position="286"/>
    </location>
</feature>
<keyword evidence="7" id="KW-0507">mRNA processing</keyword>
<feature type="region of interest" description="Disordered" evidence="11">
    <location>
        <begin position="167"/>
        <end position="313"/>
    </location>
</feature>
<proteinExistence type="inferred from homology"/>
<comment type="similarity">
    <text evidence="4">Belongs to the RRM CPSF6/7 family.</text>
</comment>
<keyword evidence="10" id="KW-0694">RNA-binding</keyword>
<evidence type="ECO:0000256" key="2">
    <source>
        <dbReference type="ARBA" id="ARBA00004496"/>
    </source>
</evidence>
<dbReference type="InterPro" id="IPR034772">
    <property type="entry name" value="CPSF6/7"/>
</dbReference>
<dbReference type="InterPro" id="IPR012677">
    <property type="entry name" value="Nucleotide-bd_a/b_plait_sf"/>
</dbReference>
<dbReference type="GO" id="GO:0016607">
    <property type="term" value="C:nuclear speck"/>
    <property type="evidence" value="ECO:0007669"/>
    <property type="project" value="UniProtKB-SubCell"/>
</dbReference>
<evidence type="ECO:0000259" key="12">
    <source>
        <dbReference type="PROSITE" id="PS50102"/>
    </source>
</evidence>
<dbReference type="GO" id="GO:0006397">
    <property type="term" value="P:mRNA processing"/>
    <property type="evidence" value="ECO:0007669"/>
    <property type="project" value="UniProtKB-KW"/>
</dbReference>
<dbReference type="CDD" id="cd12643">
    <property type="entry name" value="RRM_CFIm68"/>
    <property type="match status" value="1"/>
</dbReference>
<dbReference type="SUPFAM" id="SSF54928">
    <property type="entry name" value="RNA-binding domain, RBD"/>
    <property type="match status" value="1"/>
</dbReference>
<feature type="compositionally biased region" description="Pro residues" evidence="11">
    <location>
        <begin position="297"/>
        <end position="308"/>
    </location>
</feature>
<evidence type="ECO:0000256" key="5">
    <source>
        <dbReference type="ARBA" id="ARBA00016259"/>
    </source>
</evidence>
<dbReference type="Pfam" id="PF25524">
    <property type="entry name" value="RSLD_CPSF6"/>
    <property type="match status" value="1"/>
</dbReference>
<dbReference type="GeneTree" id="ENSGT00730000110905"/>
<evidence type="ECO:0000256" key="11">
    <source>
        <dbReference type="SAM" id="MobiDB-lite"/>
    </source>
</evidence>
<sequence length="437" mass="48194">MADGVDHIDIYADVGEEFKPAEYGGHDQIDLYDDVISPSANNGDAPEDRDYMDTLPPTVGDDVGKGAAPNVVYTYTGKRIALYIGNLTWWTTDEDLTEAVHSLGVNDILEIKFFENRANGQSKGFALVGVGSEASSKKLMDLLPKRELHGQNPVVTPCNKQFLSQFEMQSRKSKQSLRGPPPPAGPPNRGDRPPPPVLFPGQPFGQPPLGPLPPGPPPPVPGYGPPPGPPPPQQGPPPPPGPFPPRPPGPLGPPLTLAPPPHLPGPPPGAPPPAPHVNPAFFPPPTNSGMPTSDSRGPPPTDPYGRPPPYDRGDYEVEVSKLLLCDYGSAIETLVTAISLIKQSKVSADDRCKVLISSLQDCLHGIESKSYGSGSRRERSRERDHSRSREKSRRHKSRSRDRHDDYYRERSRERERHRDRDRDRDRERDREREYRHR</sequence>
<evidence type="ECO:0000256" key="9">
    <source>
        <dbReference type="ARBA" id="ARBA00057527"/>
    </source>
</evidence>
<gene>
    <name evidence="13" type="primary">CPSF6</name>
</gene>
<feature type="region of interest" description="Disordered" evidence="11">
    <location>
        <begin position="36"/>
        <end position="60"/>
    </location>
</feature>
<dbReference type="SMART" id="SM00360">
    <property type="entry name" value="RRM"/>
    <property type="match status" value="1"/>
</dbReference>
<dbReference type="GO" id="GO:0005737">
    <property type="term" value="C:cytoplasm"/>
    <property type="evidence" value="ECO:0007669"/>
    <property type="project" value="UniProtKB-SubCell"/>
</dbReference>
<reference evidence="13" key="1">
    <citation type="submission" date="2025-08" db="UniProtKB">
        <authorList>
            <consortium name="Ensembl"/>
        </authorList>
    </citation>
    <scope>IDENTIFICATION</scope>
</reference>
<comment type="subcellular location">
    <subcellularLocation>
        <location evidence="2">Cytoplasm</location>
    </subcellularLocation>
    <subcellularLocation>
        <location evidence="1">Nucleus speckle</location>
    </subcellularLocation>
    <subcellularLocation>
        <location evidence="3">Nucleus</location>
        <location evidence="3">Nucleoplasm</location>
    </subcellularLocation>
</comment>
<evidence type="ECO:0000256" key="1">
    <source>
        <dbReference type="ARBA" id="ARBA00004324"/>
    </source>
</evidence>
<protein>
    <recommendedName>
        <fullName evidence="5">Cleavage and polyadenylation specificity factor subunit 6</fullName>
    </recommendedName>
</protein>
<accession>A0A2K5C2E4</accession>
<reference evidence="13" key="2">
    <citation type="submission" date="2025-09" db="UniProtKB">
        <authorList>
            <consortium name="Ensembl"/>
        </authorList>
    </citation>
    <scope>IDENTIFICATION</scope>
</reference>
<evidence type="ECO:0000256" key="4">
    <source>
        <dbReference type="ARBA" id="ARBA00006265"/>
    </source>
</evidence>
<keyword evidence="14" id="KW-1185">Reference proteome</keyword>
<dbReference type="FunFam" id="3.30.70.330:FF:000081">
    <property type="entry name" value="Cleavage and polyadenylation specificity factor subunit 6"/>
    <property type="match status" value="1"/>
</dbReference>
<keyword evidence="6" id="KW-0963">Cytoplasm</keyword>
<feature type="compositionally biased region" description="Basic and acidic residues" evidence="11">
    <location>
        <begin position="375"/>
        <end position="389"/>
    </location>
</feature>
<evidence type="ECO:0000313" key="13">
    <source>
        <dbReference type="Ensembl" id="ENSANAP00000002866.1"/>
    </source>
</evidence>